<feature type="transmembrane region" description="Helical" evidence="1">
    <location>
        <begin position="24"/>
        <end position="45"/>
    </location>
</feature>
<evidence type="ECO:0000259" key="2">
    <source>
        <dbReference type="PROSITE" id="PS50164"/>
    </source>
</evidence>
<dbReference type="InterPro" id="IPR000305">
    <property type="entry name" value="GIY-YIG_endonuc"/>
</dbReference>
<keyword evidence="1" id="KW-0472">Membrane</keyword>
<accession>A0A4C1T854</accession>
<proteinExistence type="predicted"/>
<evidence type="ECO:0000313" key="4">
    <source>
        <dbReference type="Proteomes" id="UP000299102"/>
    </source>
</evidence>
<comment type="caution">
    <text evidence="3">The sequence shown here is derived from an EMBL/GenBank/DDBJ whole genome shotgun (WGS) entry which is preliminary data.</text>
</comment>
<protein>
    <recommendedName>
        <fullName evidence="2">GIY-YIG domain-containing protein</fullName>
    </recommendedName>
</protein>
<reference evidence="3 4" key="1">
    <citation type="journal article" date="2019" name="Commun. Biol.">
        <title>The bagworm genome reveals a unique fibroin gene that provides high tensile strength.</title>
        <authorList>
            <person name="Kono N."/>
            <person name="Nakamura H."/>
            <person name="Ohtoshi R."/>
            <person name="Tomita M."/>
            <person name="Numata K."/>
            <person name="Arakawa K."/>
        </authorList>
    </citation>
    <scope>NUCLEOTIDE SEQUENCE [LARGE SCALE GENOMIC DNA]</scope>
</reference>
<dbReference type="OrthoDB" id="7687729at2759"/>
<keyword evidence="1" id="KW-0812">Transmembrane</keyword>
<dbReference type="EMBL" id="BGZK01000036">
    <property type="protein sequence ID" value="GBP09658.1"/>
    <property type="molecule type" value="Genomic_DNA"/>
</dbReference>
<organism evidence="3 4">
    <name type="scientific">Eumeta variegata</name>
    <name type="common">Bagworm moth</name>
    <name type="synonym">Eumeta japonica</name>
    <dbReference type="NCBI Taxonomy" id="151549"/>
    <lineage>
        <taxon>Eukaryota</taxon>
        <taxon>Metazoa</taxon>
        <taxon>Ecdysozoa</taxon>
        <taxon>Arthropoda</taxon>
        <taxon>Hexapoda</taxon>
        <taxon>Insecta</taxon>
        <taxon>Pterygota</taxon>
        <taxon>Neoptera</taxon>
        <taxon>Endopterygota</taxon>
        <taxon>Lepidoptera</taxon>
        <taxon>Glossata</taxon>
        <taxon>Ditrysia</taxon>
        <taxon>Tineoidea</taxon>
        <taxon>Psychidae</taxon>
        <taxon>Oiketicinae</taxon>
        <taxon>Eumeta</taxon>
    </lineage>
</organism>
<dbReference type="Proteomes" id="UP000299102">
    <property type="component" value="Unassembled WGS sequence"/>
</dbReference>
<keyword evidence="4" id="KW-1185">Reference proteome</keyword>
<feature type="domain" description="GIY-YIG" evidence="2">
    <location>
        <begin position="107"/>
        <end position="179"/>
    </location>
</feature>
<dbReference type="AlphaFoldDB" id="A0A4C1T854"/>
<keyword evidence="1" id="KW-1133">Transmembrane helix</keyword>
<dbReference type="PROSITE" id="PS50164">
    <property type="entry name" value="GIY_YIG"/>
    <property type="match status" value="1"/>
</dbReference>
<evidence type="ECO:0000313" key="3">
    <source>
        <dbReference type="EMBL" id="GBP09658.1"/>
    </source>
</evidence>
<sequence length="179" mass="20955">MIQERAGRRPRPRPRRRPRRRDHLYVFIALARCRFYCGVALYLLFYTSPQKETLLLFNAENENSSRFGPVARRLGAITLLRLMDAVKAPPGARHRITHINKMKKADKSCLIYRIPGNCGKWYVGQTKQKLKARLRQHRLDCKPENVIRSREAALAEHHFSEDGHTFQCDNAEIMDTERN</sequence>
<evidence type="ECO:0000256" key="1">
    <source>
        <dbReference type="SAM" id="Phobius"/>
    </source>
</evidence>
<gene>
    <name evidence="3" type="ORF">EVAR_76632_1</name>
</gene>
<name>A0A4C1T854_EUMVA</name>